<proteinExistence type="predicted"/>
<dbReference type="InterPro" id="IPR027056">
    <property type="entry name" value="Gluconate_2DH_su3"/>
</dbReference>
<reference evidence="1 2" key="1">
    <citation type="submission" date="2015-06" db="EMBL/GenBank/DDBJ databases">
        <title>Genome sequencing of Cronobacter sp. strain DJ34 isolated from petroleum contaminated sludge of Duliajan Oil Fields, Assam, India.</title>
        <authorList>
            <person name="Pal S."/>
            <person name="Banerjee T.D."/>
            <person name="Roy A."/>
            <person name="Sar P."/>
            <person name="Kazy S.K."/>
        </authorList>
    </citation>
    <scope>NUCLEOTIDE SEQUENCE [LARGE SCALE GENOMIC DNA]</scope>
    <source>
        <strain evidence="1 2">DJ34</strain>
    </source>
</reference>
<keyword evidence="2" id="KW-1185">Reference proteome</keyword>
<dbReference type="PROSITE" id="PS51318">
    <property type="entry name" value="TAT"/>
    <property type="match status" value="1"/>
</dbReference>
<dbReference type="PATRIC" id="fig|1656095.3.peg.2608"/>
<protein>
    <submittedName>
        <fullName evidence="1">Gluconate 2-dehydrogenase</fullName>
    </submittedName>
</protein>
<sequence>MRKPQKTLPGVTRRQVLKWSGAALTLGAGSAKAITLTGTPGWQPFADNPPETFDAQGWLFLTADEAATLEAIVDRLIPADDLSPGGKEMGCAVFIDRQLHGFYGNFERLYMEGPFQEGTPEQGDQSELTPRQRYRIGLAALNKYTQQQFQKPFRELSGDDQDKVLAGLEKGDIELEGIAGTLFFAQVLSNTTEGFFADPVYGGNRDMAAWKMLGFPGARYDYRDFIEKHNVELKFPPVSIQGGPQWNKKA</sequence>
<dbReference type="Pfam" id="PF13618">
    <property type="entry name" value="Gluconate_2-dh3"/>
    <property type="match status" value="1"/>
</dbReference>
<evidence type="ECO:0000313" key="2">
    <source>
        <dbReference type="Proteomes" id="UP000037315"/>
    </source>
</evidence>
<dbReference type="Proteomes" id="UP000037315">
    <property type="component" value="Unassembled WGS sequence"/>
</dbReference>
<dbReference type="EMBL" id="LFEJ01000015">
    <property type="protein sequence ID" value="KMV34249.1"/>
    <property type="molecule type" value="Genomic_DNA"/>
</dbReference>
<organism evidence="1 2">
    <name type="scientific">Franconibacter pulveris</name>
    <dbReference type="NCBI Taxonomy" id="435910"/>
    <lineage>
        <taxon>Bacteria</taxon>
        <taxon>Pseudomonadati</taxon>
        <taxon>Pseudomonadota</taxon>
        <taxon>Gammaproteobacteria</taxon>
        <taxon>Enterobacterales</taxon>
        <taxon>Enterobacteriaceae</taxon>
        <taxon>Franconibacter</taxon>
    </lineage>
</organism>
<dbReference type="RefSeq" id="WP_024558936.1">
    <property type="nucleotide sequence ID" value="NZ_LFEJ01000015.1"/>
</dbReference>
<evidence type="ECO:0000313" key="1">
    <source>
        <dbReference type="EMBL" id="KMV34249.1"/>
    </source>
</evidence>
<dbReference type="OrthoDB" id="8400810at2"/>
<accession>A0A0J8Y9Z0</accession>
<dbReference type="AlphaFoldDB" id="A0A0J8Y9Z0"/>
<name>A0A0J8Y9Z0_9ENTR</name>
<dbReference type="InterPro" id="IPR006311">
    <property type="entry name" value="TAT_signal"/>
</dbReference>
<dbReference type="STRING" id="1121863.GCA_000621185_03115"/>
<comment type="caution">
    <text evidence="1">The sequence shown here is derived from an EMBL/GenBank/DDBJ whole genome shotgun (WGS) entry which is preliminary data.</text>
</comment>
<gene>
    <name evidence="1" type="ORF">ACH50_12645</name>
</gene>